<comment type="similarity">
    <text evidence="3">Belongs to the RimP family.</text>
</comment>
<reference evidence="6 7" key="1">
    <citation type="submission" date="2017-02" db="EMBL/GenBank/DDBJ databases">
        <authorList>
            <person name="Peterson S.W."/>
        </authorList>
    </citation>
    <scope>NUCLEOTIDE SEQUENCE [LARGE SCALE GENOMIC DNA]</scope>
    <source>
        <strain evidence="6 7">B Ar 00.02</strain>
    </source>
</reference>
<dbReference type="SUPFAM" id="SSF75420">
    <property type="entry name" value="YhbC-like, N-terminal domain"/>
    <property type="match status" value="1"/>
</dbReference>
<comment type="subcellular location">
    <subcellularLocation>
        <location evidence="3">Cytoplasm</location>
    </subcellularLocation>
</comment>
<dbReference type="CDD" id="cd01734">
    <property type="entry name" value="YlxS_C"/>
    <property type="match status" value="1"/>
</dbReference>
<dbReference type="Pfam" id="PF17384">
    <property type="entry name" value="DUF150_C"/>
    <property type="match status" value="1"/>
</dbReference>
<evidence type="ECO:0000259" key="4">
    <source>
        <dbReference type="Pfam" id="PF02576"/>
    </source>
</evidence>
<keyword evidence="2 3" id="KW-0690">Ribosome biogenesis</keyword>
<dbReference type="InterPro" id="IPR028989">
    <property type="entry name" value="RimP_N"/>
</dbReference>
<dbReference type="Pfam" id="PF02576">
    <property type="entry name" value="RimP_N"/>
    <property type="match status" value="1"/>
</dbReference>
<dbReference type="GO" id="GO:0005829">
    <property type="term" value="C:cytosol"/>
    <property type="evidence" value="ECO:0007669"/>
    <property type="project" value="TreeGrafter"/>
</dbReference>
<dbReference type="RefSeq" id="WP_086997439.1">
    <property type="nucleotide sequence ID" value="NZ_FUHW01000025.1"/>
</dbReference>
<dbReference type="PANTHER" id="PTHR33867:SF1">
    <property type="entry name" value="RIBOSOME MATURATION FACTOR RIMP"/>
    <property type="match status" value="1"/>
</dbReference>
<dbReference type="GO" id="GO:0000028">
    <property type="term" value="P:ribosomal small subunit assembly"/>
    <property type="evidence" value="ECO:0007669"/>
    <property type="project" value="TreeGrafter"/>
</dbReference>
<organism evidence="6 7">
    <name type="scientific">Arthrobacter rhombi</name>
    <dbReference type="NCBI Taxonomy" id="71253"/>
    <lineage>
        <taxon>Bacteria</taxon>
        <taxon>Bacillati</taxon>
        <taxon>Actinomycetota</taxon>
        <taxon>Actinomycetes</taxon>
        <taxon>Micrococcales</taxon>
        <taxon>Micrococcaceae</taxon>
        <taxon>Arthrobacter</taxon>
    </lineage>
</organism>
<evidence type="ECO:0000256" key="3">
    <source>
        <dbReference type="HAMAP-Rule" id="MF_01077"/>
    </source>
</evidence>
<protein>
    <recommendedName>
        <fullName evidence="3">Ribosome maturation factor RimP</fullName>
    </recommendedName>
</protein>
<evidence type="ECO:0000259" key="5">
    <source>
        <dbReference type="Pfam" id="PF17384"/>
    </source>
</evidence>
<evidence type="ECO:0000313" key="7">
    <source>
        <dbReference type="Proteomes" id="UP000195913"/>
    </source>
</evidence>
<sequence>MSEQPAGTPSEGQRLKEYLEPTVSAHNLLLEDVEVRSGADHRTVNVIVDLFEGTGSVDLDTLAEVSQAVSTAMDQAPAEPGPAYELEVSSPGIGRPLTLPRHWRRNIGRLVKINLIGEDNIAGRLTEADDESITVVPDLPVKKGMKPKQGEPRVIAYGDIRRGAVDVEFTRSGPLDDDVLEIDEAQEA</sequence>
<dbReference type="InterPro" id="IPR028998">
    <property type="entry name" value="RimP_C"/>
</dbReference>
<dbReference type="HAMAP" id="MF_01077">
    <property type="entry name" value="RimP"/>
    <property type="match status" value="1"/>
</dbReference>
<feature type="domain" description="Ribosome maturation factor RimP N-terminal" evidence="4">
    <location>
        <begin position="19"/>
        <end position="93"/>
    </location>
</feature>
<dbReference type="GO" id="GO:0006412">
    <property type="term" value="P:translation"/>
    <property type="evidence" value="ECO:0007669"/>
    <property type="project" value="TreeGrafter"/>
</dbReference>
<dbReference type="Gene3D" id="3.30.300.70">
    <property type="entry name" value="RimP-like superfamily, N-terminal"/>
    <property type="match status" value="1"/>
</dbReference>
<comment type="function">
    <text evidence="3">Required for maturation of 30S ribosomal subunits.</text>
</comment>
<dbReference type="PANTHER" id="PTHR33867">
    <property type="entry name" value="RIBOSOME MATURATION FACTOR RIMP"/>
    <property type="match status" value="1"/>
</dbReference>
<dbReference type="InterPro" id="IPR035956">
    <property type="entry name" value="RimP_N_sf"/>
</dbReference>
<evidence type="ECO:0000256" key="2">
    <source>
        <dbReference type="ARBA" id="ARBA00022517"/>
    </source>
</evidence>
<proteinExistence type="inferred from homology"/>
<evidence type="ECO:0000313" key="6">
    <source>
        <dbReference type="EMBL" id="SJM61832.1"/>
    </source>
</evidence>
<keyword evidence="1 3" id="KW-0963">Cytoplasm</keyword>
<dbReference type="InterPro" id="IPR003728">
    <property type="entry name" value="Ribosome_maturation_RimP"/>
</dbReference>
<feature type="domain" description="Ribosome maturation factor RimP C-terminal" evidence="5">
    <location>
        <begin position="97"/>
        <end position="169"/>
    </location>
</feature>
<dbReference type="EMBL" id="FUHW01000025">
    <property type="protein sequence ID" value="SJM61832.1"/>
    <property type="molecule type" value="Genomic_DNA"/>
</dbReference>
<accession>A0A1R4G1G7</accession>
<dbReference type="AlphaFoldDB" id="A0A1R4G1G7"/>
<keyword evidence="7" id="KW-1185">Reference proteome</keyword>
<gene>
    <name evidence="3" type="primary">rimP</name>
    <name evidence="6" type="ORF">FM101_07055</name>
</gene>
<dbReference type="Proteomes" id="UP000195913">
    <property type="component" value="Unassembled WGS sequence"/>
</dbReference>
<name>A0A1R4G1G7_9MICC</name>
<evidence type="ECO:0000256" key="1">
    <source>
        <dbReference type="ARBA" id="ARBA00022490"/>
    </source>
</evidence>